<reference evidence="2" key="1">
    <citation type="submission" date="2021-01" db="EMBL/GenBank/DDBJ databases">
        <authorList>
            <person name="Corre E."/>
            <person name="Pelletier E."/>
            <person name="Niang G."/>
            <person name="Scheremetjew M."/>
            <person name="Finn R."/>
            <person name="Kale V."/>
            <person name="Holt S."/>
            <person name="Cochrane G."/>
            <person name="Meng A."/>
            <person name="Brown T."/>
            <person name="Cohen L."/>
        </authorList>
    </citation>
    <scope>NUCLEOTIDE SEQUENCE</scope>
    <source>
        <strain evidence="2">SoJaBio B1-5/56/2</strain>
    </source>
</reference>
<dbReference type="AlphaFoldDB" id="A0A7S4U635"/>
<keyword evidence="1" id="KW-0175">Coiled coil</keyword>
<evidence type="ECO:0008006" key="3">
    <source>
        <dbReference type="Google" id="ProtNLM"/>
    </source>
</evidence>
<feature type="coiled-coil region" evidence="1">
    <location>
        <begin position="121"/>
        <end position="155"/>
    </location>
</feature>
<name>A0A7S4U635_9EUKA</name>
<feature type="coiled-coil region" evidence="1">
    <location>
        <begin position="194"/>
        <end position="245"/>
    </location>
</feature>
<sequence length="503" mass="58084">MLLFRNYDMPGKQNTPSSILECEKGLVSELEITRKRLASLEMTAKAREQERDALLDEIQKLQRQNNDDDTEIAEILLERERALMNSPTKKSGLALCAIASHEATDEIQRKEKLIQLEKFSISALEKRITRLSNDINSVDKQIELTENDLEEVHEKTGYSLAKQRHLVEMMEQEDSTEAFLVKGEEEYLCDMKAISDLKTDIKNRKDELKSLELLLKNKHSLVDKLFAEEEKNECLRKQISHAQNEIRVTDRSIRELSYEKDKRLPQIMATDSELEAVNEHSKFTQSRLALKHDSDYLDELHHKQKAQFQDLQVASKAQESQIRGLEKATLVLEKVAHSLGIVDSKFHQDIKSRMSVPPLETDHERIVAKYKHMEDTLQDHVFPTGPEVKDGLMTDFLEIIDNAHEELTTQGKRYSDLQAELDRKLEELKETLKYKMQIKASEANDQLEETINTARHTEALKAQLGAQQEHINEEMKSPLKRRVMMQRKLSEKVTSGSDSKLSK</sequence>
<feature type="coiled-coil region" evidence="1">
    <location>
        <begin position="30"/>
        <end position="78"/>
    </location>
</feature>
<accession>A0A7S4U635</accession>
<protein>
    <recommendedName>
        <fullName evidence="3">Coiled-coil domain-containing protein 39</fullName>
    </recommendedName>
</protein>
<proteinExistence type="predicted"/>
<evidence type="ECO:0000313" key="2">
    <source>
        <dbReference type="EMBL" id="CAE2321634.1"/>
    </source>
</evidence>
<evidence type="ECO:0000256" key="1">
    <source>
        <dbReference type="SAM" id="Coils"/>
    </source>
</evidence>
<organism evidence="2">
    <name type="scientific">Paramoeba aestuarina</name>
    <dbReference type="NCBI Taxonomy" id="180227"/>
    <lineage>
        <taxon>Eukaryota</taxon>
        <taxon>Amoebozoa</taxon>
        <taxon>Discosea</taxon>
        <taxon>Flabellinia</taxon>
        <taxon>Dactylopodida</taxon>
        <taxon>Paramoebidae</taxon>
        <taxon>Paramoeba</taxon>
    </lineage>
</organism>
<gene>
    <name evidence="2" type="ORF">NAES01612_LOCUS18234</name>
</gene>
<dbReference type="EMBL" id="HBKR01027957">
    <property type="protein sequence ID" value="CAE2321634.1"/>
    <property type="molecule type" value="Transcribed_RNA"/>
</dbReference>